<protein>
    <recommendedName>
        <fullName evidence="1">Ig-like domain-containing protein</fullName>
    </recommendedName>
</protein>
<feature type="domain" description="Ig-like" evidence="1">
    <location>
        <begin position="1"/>
        <end position="132"/>
    </location>
</feature>
<dbReference type="InterPro" id="IPR036179">
    <property type="entry name" value="Ig-like_dom_sf"/>
</dbReference>
<dbReference type="AlphaFoldDB" id="A0AAD9KX80"/>
<dbReference type="EMBL" id="JAODUO010000514">
    <property type="protein sequence ID" value="KAK2179091.1"/>
    <property type="molecule type" value="Genomic_DNA"/>
</dbReference>
<proteinExistence type="predicted"/>
<dbReference type="Gene3D" id="2.60.40.10">
    <property type="entry name" value="Immunoglobulins"/>
    <property type="match status" value="1"/>
</dbReference>
<accession>A0AAD9KX80</accession>
<dbReference type="SUPFAM" id="SSF48726">
    <property type="entry name" value="Immunoglobulin"/>
    <property type="match status" value="1"/>
</dbReference>
<dbReference type="Proteomes" id="UP001209878">
    <property type="component" value="Unassembled WGS sequence"/>
</dbReference>
<keyword evidence="3" id="KW-1185">Reference proteome</keyword>
<sequence length="137" mass="15430">LTSAGIDLTLSSQIVVRGDDVSIRCRVEDFRLGYLLFWWKKQESNPEKLALLFTVQIGANDFVNKVVKDTDRYSVVIEEKHDDVTFILRITGKAYTITRVSLYVVDSQPEDSGQFGCSIAQLEGSDMYRTLTVVGKS</sequence>
<dbReference type="InterPro" id="IPR007110">
    <property type="entry name" value="Ig-like_dom"/>
</dbReference>
<reference evidence="2" key="1">
    <citation type="journal article" date="2023" name="Mol. Biol. Evol.">
        <title>Third-Generation Sequencing Reveals the Adaptive Role of the Epigenome in Three Deep-Sea Polychaetes.</title>
        <authorList>
            <person name="Perez M."/>
            <person name="Aroh O."/>
            <person name="Sun Y."/>
            <person name="Lan Y."/>
            <person name="Juniper S.K."/>
            <person name="Young C.R."/>
            <person name="Angers B."/>
            <person name="Qian P.Y."/>
        </authorList>
    </citation>
    <scope>NUCLEOTIDE SEQUENCE</scope>
    <source>
        <strain evidence="2">R07B-5</strain>
    </source>
</reference>
<comment type="caution">
    <text evidence="2">The sequence shown here is derived from an EMBL/GenBank/DDBJ whole genome shotgun (WGS) entry which is preliminary data.</text>
</comment>
<dbReference type="PROSITE" id="PS50835">
    <property type="entry name" value="IG_LIKE"/>
    <property type="match status" value="1"/>
</dbReference>
<feature type="non-terminal residue" evidence="2">
    <location>
        <position position="1"/>
    </location>
</feature>
<dbReference type="SMART" id="SM00409">
    <property type="entry name" value="IG"/>
    <property type="match status" value="1"/>
</dbReference>
<name>A0AAD9KX80_RIDPI</name>
<organism evidence="2 3">
    <name type="scientific">Ridgeia piscesae</name>
    <name type="common">Tubeworm</name>
    <dbReference type="NCBI Taxonomy" id="27915"/>
    <lineage>
        <taxon>Eukaryota</taxon>
        <taxon>Metazoa</taxon>
        <taxon>Spiralia</taxon>
        <taxon>Lophotrochozoa</taxon>
        <taxon>Annelida</taxon>
        <taxon>Polychaeta</taxon>
        <taxon>Sedentaria</taxon>
        <taxon>Canalipalpata</taxon>
        <taxon>Sabellida</taxon>
        <taxon>Siboglinidae</taxon>
        <taxon>Ridgeia</taxon>
    </lineage>
</organism>
<evidence type="ECO:0000313" key="3">
    <source>
        <dbReference type="Proteomes" id="UP001209878"/>
    </source>
</evidence>
<dbReference type="InterPro" id="IPR003599">
    <property type="entry name" value="Ig_sub"/>
</dbReference>
<gene>
    <name evidence="2" type="ORF">NP493_514g01067</name>
</gene>
<evidence type="ECO:0000259" key="1">
    <source>
        <dbReference type="PROSITE" id="PS50835"/>
    </source>
</evidence>
<dbReference type="InterPro" id="IPR013783">
    <property type="entry name" value="Ig-like_fold"/>
</dbReference>
<evidence type="ECO:0000313" key="2">
    <source>
        <dbReference type="EMBL" id="KAK2179091.1"/>
    </source>
</evidence>